<evidence type="ECO:0000313" key="3">
    <source>
        <dbReference type="EMBL" id="SHJ60022.1"/>
    </source>
</evidence>
<feature type="transmembrane region" description="Helical" evidence="1">
    <location>
        <begin position="130"/>
        <end position="150"/>
    </location>
</feature>
<gene>
    <name evidence="3" type="ORF">SAMN04488028_101630</name>
</gene>
<proteinExistence type="predicted"/>
<feature type="transmembrane region" description="Helical" evidence="1">
    <location>
        <begin position="26"/>
        <end position="43"/>
    </location>
</feature>
<keyword evidence="1" id="KW-1133">Transmembrane helix</keyword>
<keyword evidence="1" id="KW-0812">Transmembrane</keyword>
<sequence length="366" mass="42544">MAFSYTYLLDKQSLTMPAYLGFLKKPFIQHSLFWGAYFCINWLRWGSYFDDYTYSFESNLVEFPLHLAIVYFNIYFLMPRLIPKRVFWYIILLALSILGIVIIRIILNYFLVTTDIYKESNLEHTDLFDFNYVLAAYIGQVYVVAIAMAVKMTIDWIAYKNKASELVKTNLETELAFLKSQIQPHFFFNTLNNLYSLTLDKSDKAPYTVLKLSELMSYVIYDAKQKRVPLINEVQHIQNYLDLEMLRYGDRLEIDLAISGDIEGKVIPPVLLLPFIENSFKHGTKVDSELIPIDISLDVTDNILTFSTENLKPDEILLDNGLETHKHGVGMTNTKRRLNLVYGHTHSLEVMETADKYKVILTIPID</sequence>
<organism evidence="3 4">
    <name type="scientific">Reichenbachiella agariperforans</name>
    <dbReference type="NCBI Taxonomy" id="156994"/>
    <lineage>
        <taxon>Bacteria</taxon>
        <taxon>Pseudomonadati</taxon>
        <taxon>Bacteroidota</taxon>
        <taxon>Cytophagia</taxon>
        <taxon>Cytophagales</taxon>
        <taxon>Reichenbachiellaceae</taxon>
        <taxon>Reichenbachiella</taxon>
    </lineage>
</organism>
<dbReference type="PANTHER" id="PTHR34220">
    <property type="entry name" value="SENSOR HISTIDINE KINASE YPDA"/>
    <property type="match status" value="1"/>
</dbReference>
<dbReference type="AlphaFoldDB" id="A0A1M6KM84"/>
<dbReference type="PANTHER" id="PTHR34220:SF7">
    <property type="entry name" value="SENSOR HISTIDINE KINASE YPDA"/>
    <property type="match status" value="1"/>
</dbReference>
<dbReference type="InterPro" id="IPR010559">
    <property type="entry name" value="Sig_transdc_His_kin_internal"/>
</dbReference>
<feature type="transmembrane region" description="Helical" evidence="1">
    <location>
        <begin position="63"/>
        <end position="79"/>
    </location>
</feature>
<evidence type="ECO:0000256" key="1">
    <source>
        <dbReference type="SAM" id="Phobius"/>
    </source>
</evidence>
<dbReference type="Proteomes" id="UP000184474">
    <property type="component" value="Unassembled WGS sequence"/>
</dbReference>
<evidence type="ECO:0000259" key="2">
    <source>
        <dbReference type="Pfam" id="PF06580"/>
    </source>
</evidence>
<name>A0A1M6KM84_REIAG</name>
<protein>
    <submittedName>
        <fullName evidence="3">Histidine kinase</fullName>
    </submittedName>
</protein>
<keyword evidence="3" id="KW-0808">Transferase</keyword>
<dbReference type="InterPro" id="IPR050640">
    <property type="entry name" value="Bact_2-comp_sensor_kinase"/>
</dbReference>
<dbReference type="GO" id="GO:0000155">
    <property type="term" value="F:phosphorelay sensor kinase activity"/>
    <property type="evidence" value="ECO:0007669"/>
    <property type="project" value="InterPro"/>
</dbReference>
<evidence type="ECO:0000313" key="4">
    <source>
        <dbReference type="Proteomes" id="UP000184474"/>
    </source>
</evidence>
<feature type="domain" description="Signal transduction histidine kinase internal region" evidence="2">
    <location>
        <begin position="174"/>
        <end position="252"/>
    </location>
</feature>
<reference evidence="4" key="1">
    <citation type="submission" date="2016-11" db="EMBL/GenBank/DDBJ databases">
        <authorList>
            <person name="Varghese N."/>
            <person name="Submissions S."/>
        </authorList>
    </citation>
    <scope>NUCLEOTIDE SEQUENCE [LARGE SCALE GENOMIC DNA]</scope>
    <source>
        <strain evidence="4">DSM 26134</strain>
    </source>
</reference>
<feature type="transmembrane region" description="Helical" evidence="1">
    <location>
        <begin position="86"/>
        <end position="110"/>
    </location>
</feature>
<keyword evidence="1" id="KW-0472">Membrane</keyword>
<accession>A0A1M6KM84</accession>
<dbReference type="EMBL" id="FRAA01000001">
    <property type="protein sequence ID" value="SHJ60022.1"/>
    <property type="molecule type" value="Genomic_DNA"/>
</dbReference>
<dbReference type="STRING" id="156994.SAMN04488028_101630"/>
<dbReference type="Pfam" id="PF06580">
    <property type="entry name" value="His_kinase"/>
    <property type="match status" value="1"/>
</dbReference>
<keyword evidence="4" id="KW-1185">Reference proteome</keyword>
<keyword evidence="3" id="KW-0418">Kinase</keyword>
<dbReference type="GO" id="GO:0016020">
    <property type="term" value="C:membrane"/>
    <property type="evidence" value="ECO:0007669"/>
    <property type="project" value="InterPro"/>
</dbReference>